<keyword evidence="2" id="KW-1185">Reference proteome</keyword>
<proteinExistence type="predicted"/>
<evidence type="ECO:0000313" key="2">
    <source>
        <dbReference type="Proteomes" id="UP000799755"/>
    </source>
</evidence>
<sequence>MWATRSPGVARSTFCRYGIRKNFSPLRKGIIRGPLGRPFALRPRNWSERRLLGTSTTQDTSTSTSTPPNNSERTTQTPQQPQPPKRKPLWIRIPTFLALSAFFFGIGFTMTASPALPTAQALLSPPSDAETLTMFTPDNEQHQEIEKFIFTHPLTQRLTEDAKYIASRPHLKIPPNMRAQNLTGGTLLGEGKIAVPPLQFTTADGSEFASIQYLGPALCGYPGIIHGGLLATLLDEGLARCCFPALPNKVGVTASLKIDYRRPVLAEQYVVLRAETTKVEGRKAWVKGWLETLVEEGEDEKPVVLVEAEALFIEPRQAASMAKVYSAA</sequence>
<comment type="caution">
    <text evidence="1">The sequence shown here is derived from an EMBL/GenBank/DDBJ whole genome shotgun (WGS) entry which is preliminary data.</text>
</comment>
<organism evidence="1 2">
    <name type="scientific">Lindgomyces ingoldianus</name>
    <dbReference type="NCBI Taxonomy" id="673940"/>
    <lineage>
        <taxon>Eukaryota</taxon>
        <taxon>Fungi</taxon>
        <taxon>Dikarya</taxon>
        <taxon>Ascomycota</taxon>
        <taxon>Pezizomycotina</taxon>
        <taxon>Dothideomycetes</taxon>
        <taxon>Pleosporomycetidae</taxon>
        <taxon>Pleosporales</taxon>
        <taxon>Lindgomycetaceae</taxon>
        <taxon>Lindgomyces</taxon>
    </lineage>
</organism>
<dbReference type="EMBL" id="MU003503">
    <property type="protein sequence ID" value="KAF2471907.1"/>
    <property type="molecule type" value="Genomic_DNA"/>
</dbReference>
<name>A0ACB6R0Q1_9PLEO</name>
<dbReference type="Proteomes" id="UP000799755">
    <property type="component" value="Unassembled WGS sequence"/>
</dbReference>
<evidence type="ECO:0000313" key="1">
    <source>
        <dbReference type="EMBL" id="KAF2471907.1"/>
    </source>
</evidence>
<gene>
    <name evidence="1" type="ORF">BDR25DRAFT_302751</name>
</gene>
<accession>A0ACB6R0Q1</accession>
<protein>
    <submittedName>
        <fullName evidence="1">Thioesterase/thiol ester dehydrase-isomerase</fullName>
    </submittedName>
</protein>
<reference evidence="1" key="1">
    <citation type="journal article" date="2020" name="Stud. Mycol.">
        <title>101 Dothideomycetes genomes: a test case for predicting lifestyles and emergence of pathogens.</title>
        <authorList>
            <person name="Haridas S."/>
            <person name="Albert R."/>
            <person name="Binder M."/>
            <person name="Bloem J."/>
            <person name="Labutti K."/>
            <person name="Salamov A."/>
            <person name="Andreopoulos B."/>
            <person name="Baker S."/>
            <person name="Barry K."/>
            <person name="Bills G."/>
            <person name="Bluhm B."/>
            <person name="Cannon C."/>
            <person name="Castanera R."/>
            <person name="Culley D."/>
            <person name="Daum C."/>
            <person name="Ezra D."/>
            <person name="Gonzalez J."/>
            <person name="Henrissat B."/>
            <person name="Kuo A."/>
            <person name="Liang C."/>
            <person name="Lipzen A."/>
            <person name="Lutzoni F."/>
            <person name="Magnuson J."/>
            <person name="Mondo S."/>
            <person name="Nolan M."/>
            <person name="Ohm R."/>
            <person name="Pangilinan J."/>
            <person name="Park H.-J."/>
            <person name="Ramirez L."/>
            <person name="Alfaro M."/>
            <person name="Sun H."/>
            <person name="Tritt A."/>
            <person name="Yoshinaga Y."/>
            <person name="Zwiers L.-H."/>
            <person name="Turgeon B."/>
            <person name="Goodwin S."/>
            <person name="Spatafora J."/>
            <person name="Crous P."/>
            <person name="Grigoriev I."/>
        </authorList>
    </citation>
    <scope>NUCLEOTIDE SEQUENCE</scope>
    <source>
        <strain evidence="1">ATCC 200398</strain>
    </source>
</reference>